<protein>
    <recommendedName>
        <fullName evidence="3">HEAT repeat protein</fullName>
    </recommendedName>
</protein>
<dbReference type="STRING" id="592028.GCWU000321_01672"/>
<dbReference type="Pfam" id="PF13646">
    <property type="entry name" value="HEAT_2"/>
    <property type="match status" value="1"/>
</dbReference>
<dbReference type="HOGENOM" id="CLU_101742_0_0_9"/>
<organism evidence="1 2">
    <name type="scientific">Dialister invisus DSM 15470</name>
    <dbReference type="NCBI Taxonomy" id="592028"/>
    <lineage>
        <taxon>Bacteria</taxon>
        <taxon>Bacillati</taxon>
        <taxon>Bacillota</taxon>
        <taxon>Negativicutes</taxon>
        <taxon>Veillonellales</taxon>
        <taxon>Veillonellaceae</taxon>
        <taxon>Dialister</taxon>
    </lineage>
</organism>
<dbReference type="EMBL" id="ACIM02000001">
    <property type="protein sequence ID" value="EEW97676.1"/>
    <property type="molecule type" value="Genomic_DNA"/>
</dbReference>
<gene>
    <name evidence="1" type="ORF">GCWU000321_01672</name>
</gene>
<dbReference type="AlphaFoldDB" id="C9LQ40"/>
<evidence type="ECO:0008006" key="3">
    <source>
        <dbReference type="Google" id="ProtNLM"/>
    </source>
</evidence>
<sequence>MKTAMNKEIKAMFGSTDKILQALEAEQIRRLNLTKEDLQKSYRKLAEQNFPDDQRIRFIADLGACKDAAYHYRLICKDWEEDKKLHLESSFDQHGREGLAFLFEQLDTVRDEKLKILTAFLIAGTLSKLKHRDFYVSFCNRLIPVLVSLIDTNENILRRKIIIAFGWIGSSKEIDILTRQISRDKDALCRAWSAASLMQMSFHRVEREMLRTKTKEVFAQAIAEEKDLYACGMMIEAAQTLFSKKWISSTVVENMEPEKIEKARQSAIRFLSKC</sequence>
<dbReference type="Proteomes" id="UP000004736">
    <property type="component" value="Unassembled WGS sequence"/>
</dbReference>
<comment type="caution">
    <text evidence="1">The sequence shown here is derived from an EMBL/GenBank/DDBJ whole genome shotgun (WGS) entry which is preliminary data.</text>
</comment>
<proteinExistence type="predicted"/>
<dbReference type="SUPFAM" id="SSF48371">
    <property type="entry name" value="ARM repeat"/>
    <property type="match status" value="1"/>
</dbReference>
<dbReference type="InterPro" id="IPR016024">
    <property type="entry name" value="ARM-type_fold"/>
</dbReference>
<name>C9LQ40_9FIRM</name>
<accession>C9LQ40</accession>
<evidence type="ECO:0000313" key="2">
    <source>
        <dbReference type="Proteomes" id="UP000004736"/>
    </source>
</evidence>
<dbReference type="eggNOG" id="ENOG502Z93U">
    <property type="taxonomic scope" value="Bacteria"/>
</dbReference>
<reference evidence="1" key="1">
    <citation type="submission" date="2009-09" db="EMBL/GenBank/DDBJ databases">
        <authorList>
            <person name="Weinstock G."/>
            <person name="Sodergren E."/>
            <person name="Clifton S."/>
            <person name="Fulton L."/>
            <person name="Fulton B."/>
            <person name="Courtney L."/>
            <person name="Fronick C."/>
            <person name="Harrison M."/>
            <person name="Strong C."/>
            <person name="Farmer C."/>
            <person name="Delahaunty K."/>
            <person name="Markovic C."/>
            <person name="Hall O."/>
            <person name="Minx P."/>
            <person name="Tomlinson C."/>
            <person name="Mitreva M."/>
            <person name="Nelson J."/>
            <person name="Hou S."/>
            <person name="Wollam A."/>
            <person name="Pepin K.H."/>
            <person name="Johnson M."/>
            <person name="Bhonagiri V."/>
            <person name="Nash W.E."/>
            <person name="Warren W."/>
            <person name="Chinwalla A."/>
            <person name="Mardis E.R."/>
            <person name="Wilson R.K."/>
        </authorList>
    </citation>
    <scope>NUCLEOTIDE SEQUENCE [LARGE SCALE GENOMIC DNA]</scope>
    <source>
        <strain evidence="1">DSM 15470</strain>
    </source>
</reference>
<evidence type="ECO:0000313" key="1">
    <source>
        <dbReference type="EMBL" id="EEW97676.1"/>
    </source>
</evidence>
<keyword evidence="2" id="KW-1185">Reference proteome</keyword>